<organism evidence="6 7">
    <name type="scientific">Nile crocodilepox virus (isolate Crocodylus niloticus/Zimbabwe/Ume/2001)</name>
    <name type="common">CRV</name>
    <dbReference type="NCBI Taxonomy" id="1289473"/>
    <lineage>
        <taxon>Viruses</taxon>
        <taxon>Varidnaviria</taxon>
        <taxon>Bamfordvirae</taxon>
        <taxon>Nucleocytoviricota</taxon>
        <taxon>Pokkesviricetes</taxon>
        <taxon>Chitovirales</taxon>
        <taxon>Poxviridae</taxon>
        <taxon>Chordopoxvirinae</taxon>
        <taxon>Crocodylidpoxvirus</taxon>
        <taxon>Crocodylidpoxvirus nilecrocodilepox</taxon>
        <taxon>Nile crocodilepox virus</taxon>
    </lineage>
</organism>
<accession>Q070D4</accession>
<dbReference type="InterPro" id="IPR015797">
    <property type="entry name" value="NUDIX_hydrolase-like_dom_sf"/>
</dbReference>
<dbReference type="GO" id="GO:0016787">
    <property type="term" value="F:hydrolase activity"/>
    <property type="evidence" value="ECO:0007669"/>
    <property type="project" value="UniProtKB-KW"/>
</dbReference>
<gene>
    <name evidence="6" type="ORF">CRV117</name>
</gene>
<dbReference type="GeneID" id="4363360"/>
<comment type="similarity">
    <text evidence="2">Belongs to the Nudix hydrolase family.</text>
</comment>
<proteinExistence type="inferred from homology"/>
<feature type="region of interest" description="Disordered" evidence="4">
    <location>
        <begin position="101"/>
        <end position="125"/>
    </location>
</feature>
<comment type="cofactor">
    <cofactor evidence="1">
        <name>Mn(2+)</name>
        <dbReference type="ChEBI" id="CHEBI:29035"/>
    </cofactor>
</comment>
<sequence length="250" mass="28671">MVVNSFLYLSLLKHNPVACREITVRNDKEESNLIKFKYQNEIPAYRDLSFGCILRTLDNCVVLCRRRHTFVYSAITGSKKRVARNAYAYLAPNEAEALRGRGCRDREAAPRQRSGAADETSATDGERRLTAAAATAASAGGRDIIFPGGRAKRDESVEDCLLREIQEELNIDRRHVSIYKEVFVYRNIYDKLLWRYFDSILLVAAVRLFSWEVRDNFVPNSEVSEVVFLTKKNRREHPLINRIVAYALFG</sequence>
<keyword evidence="7" id="KW-1185">Reference proteome</keyword>
<dbReference type="PROSITE" id="PS00893">
    <property type="entry name" value="NUDIX_BOX"/>
    <property type="match status" value="1"/>
</dbReference>
<dbReference type="Gene3D" id="3.90.79.10">
    <property type="entry name" value="Nucleoside Triphosphate Pyrophosphohydrolase"/>
    <property type="match status" value="1"/>
</dbReference>
<evidence type="ECO:0000313" key="6">
    <source>
        <dbReference type="EMBL" id="ABJ09008.1"/>
    </source>
</evidence>
<evidence type="ECO:0000259" key="5">
    <source>
        <dbReference type="PROSITE" id="PS51462"/>
    </source>
</evidence>
<dbReference type="EMBL" id="DQ356948">
    <property type="protein sequence ID" value="ABJ09008.1"/>
    <property type="molecule type" value="Genomic_DNA"/>
</dbReference>
<evidence type="ECO:0000256" key="4">
    <source>
        <dbReference type="SAM" id="MobiDB-lite"/>
    </source>
</evidence>
<organismHost>
    <name type="scientific">Crocodylus johnstoni</name>
    <name type="common">Australian freshwater crocodile</name>
    <dbReference type="NCBI Taxonomy" id="184234"/>
</organismHost>
<reference evidence="6 7" key="1">
    <citation type="journal article" date="2006" name="J. Virol.">
        <title>Genome of crocodilepox virus.</title>
        <authorList>
            <person name="Afonso C.L."/>
            <person name="Tulman E.R."/>
            <person name="Delhon G."/>
            <person name="Lu Z."/>
            <person name="Viljoen G.J."/>
            <person name="Wallace D.B."/>
            <person name="Kutish G.F."/>
            <person name="Rock D.L."/>
        </authorList>
    </citation>
    <scope>NUCLEOTIDE SEQUENCE [LARGE SCALE GENOMIC DNA]</scope>
    <source>
        <strain evidence="7">Isolate Crocodylus niloticus/Zimbabwe/Ume/2001</strain>
    </source>
</reference>
<protein>
    <submittedName>
        <fullName evidence="6">MutT motif protein</fullName>
    </submittedName>
</protein>
<dbReference type="Proteomes" id="UP000011300">
    <property type="component" value="Segment"/>
</dbReference>
<feature type="compositionally biased region" description="Basic and acidic residues" evidence="4">
    <location>
        <begin position="101"/>
        <end position="110"/>
    </location>
</feature>
<evidence type="ECO:0000256" key="3">
    <source>
        <dbReference type="ARBA" id="ARBA00022801"/>
    </source>
</evidence>
<dbReference type="InterPro" id="IPR020084">
    <property type="entry name" value="NUDIX_hydrolase_CS"/>
</dbReference>
<dbReference type="KEGG" id="vg:4363360"/>
<evidence type="ECO:0000256" key="2">
    <source>
        <dbReference type="ARBA" id="ARBA00005582"/>
    </source>
</evidence>
<evidence type="ECO:0000313" key="7">
    <source>
        <dbReference type="Proteomes" id="UP000011300"/>
    </source>
</evidence>
<keyword evidence="3" id="KW-0378">Hydrolase</keyword>
<organismHost>
    <name type="scientific">Crocodylus porosus</name>
    <name type="common">Saltwater crocodile</name>
    <name type="synonym">Estuarine crocodile</name>
    <dbReference type="NCBI Taxonomy" id="8502"/>
</organismHost>
<dbReference type="PROSITE" id="PS51462">
    <property type="entry name" value="NUDIX"/>
    <property type="match status" value="1"/>
</dbReference>
<dbReference type="InterPro" id="IPR000086">
    <property type="entry name" value="NUDIX_hydrolase_dom"/>
</dbReference>
<dbReference type="Pfam" id="PF00293">
    <property type="entry name" value="NUDIX"/>
    <property type="match status" value="1"/>
</dbReference>
<dbReference type="RefSeq" id="YP_784307.1">
    <property type="nucleotide sequence ID" value="NC_008030.1"/>
</dbReference>
<evidence type="ECO:0000256" key="1">
    <source>
        <dbReference type="ARBA" id="ARBA00001936"/>
    </source>
</evidence>
<feature type="domain" description="Nudix hydrolase" evidence="5">
    <location>
        <begin position="45"/>
        <end position="250"/>
    </location>
</feature>
<organismHost>
    <name type="scientific">Crocodylus niloticus</name>
    <name type="common">Nile crocodile</name>
    <name type="synonym">African crocodile</name>
    <dbReference type="NCBI Taxonomy" id="8501"/>
</organismHost>
<name>Q070D4_CPRVZ</name>
<dbReference type="SUPFAM" id="SSF55811">
    <property type="entry name" value="Nudix"/>
    <property type="match status" value="1"/>
</dbReference>